<feature type="compositionally biased region" description="Basic and acidic residues" evidence="1">
    <location>
        <begin position="73"/>
        <end position="82"/>
    </location>
</feature>
<name>A0A8J4LU66_9CHLO</name>
<evidence type="ECO:0000256" key="1">
    <source>
        <dbReference type="SAM" id="MobiDB-lite"/>
    </source>
</evidence>
<evidence type="ECO:0000313" key="3">
    <source>
        <dbReference type="Proteomes" id="UP000722791"/>
    </source>
</evidence>
<sequence length="184" mass="20893">MQLQCAWRHARATAPAFQPAKAPLHPTKTICTFWRSTTAPALTTTRILRSRVVEPRTCQSLTLRRAFSGDWNDGAKGREPKDGVAQPAGERERSMLVNEEVVYFIFQLDLDTQLQRCLNYEAYEAAQEVRKKRQRVDEAVQQMRERKARNTGVPAASTQLGATDFATEGLRLRSEMQRAVEAEK</sequence>
<dbReference type="EMBL" id="BNCQ01000032">
    <property type="protein sequence ID" value="GIM09727.1"/>
    <property type="molecule type" value="Genomic_DNA"/>
</dbReference>
<protein>
    <submittedName>
        <fullName evidence="2">Uncharacterized protein</fullName>
    </submittedName>
</protein>
<dbReference type="Proteomes" id="UP000722791">
    <property type="component" value="Unassembled WGS sequence"/>
</dbReference>
<evidence type="ECO:0000313" key="2">
    <source>
        <dbReference type="EMBL" id="GIM09727.1"/>
    </source>
</evidence>
<dbReference type="AlphaFoldDB" id="A0A8J4LU66"/>
<accession>A0A8J4LU66</accession>
<organism evidence="2 3">
    <name type="scientific">Volvox reticuliferus</name>
    <dbReference type="NCBI Taxonomy" id="1737510"/>
    <lineage>
        <taxon>Eukaryota</taxon>
        <taxon>Viridiplantae</taxon>
        <taxon>Chlorophyta</taxon>
        <taxon>core chlorophytes</taxon>
        <taxon>Chlorophyceae</taxon>
        <taxon>CS clade</taxon>
        <taxon>Chlamydomonadales</taxon>
        <taxon>Volvocaceae</taxon>
        <taxon>Volvox</taxon>
    </lineage>
</organism>
<reference evidence="2" key="1">
    <citation type="journal article" date="2021" name="Proc. Natl. Acad. Sci. U.S.A.">
        <title>Three genomes in the algal genus Volvox reveal the fate of a haploid sex-determining region after a transition to homothallism.</title>
        <authorList>
            <person name="Yamamoto K."/>
            <person name="Hamaji T."/>
            <person name="Kawai-Toyooka H."/>
            <person name="Matsuzaki R."/>
            <person name="Takahashi F."/>
            <person name="Nishimura Y."/>
            <person name="Kawachi M."/>
            <person name="Noguchi H."/>
            <person name="Minakuchi Y."/>
            <person name="Umen J.G."/>
            <person name="Toyoda A."/>
            <person name="Nozaki H."/>
        </authorList>
    </citation>
    <scope>NUCLEOTIDE SEQUENCE</scope>
    <source>
        <strain evidence="2">NIES-3785</strain>
    </source>
</reference>
<feature type="region of interest" description="Disordered" evidence="1">
    <location>
        <begin position="69"/>
        <end position="91"/>
    </location>
</feature>
<gene>
    <name evidence="2" type="ORF">Vretimale_13529</name>
</gene>
<proteinExistence type="predicted"/>
<comment type="caution">
    <text evidence="2">The sequence shown here is derived from an EMBL/GenBank/DDBJ whole genome shotgun (WGS) entry which is preliminary data.</text>
</comment>